<dbReference type="Proteomes" id="UP000007435">
    <property type="component" value="Chromosome"/>
</dbReference>
<dbReference type="Pfam" id="PF01026">
    <property type="entry name" value="TatD_DNase"/>
    <property type="match status" value="1"/>
</dbReference>
<dbReference type="Gene3D" id="3.20.20.140">
    <property type="entry name" value="Metal-dependent hydrolases"/>
    <property type="match status" value="1"/>
</dbReference>
<keyword evidence="1" id="KW-0479">Metal-binding</keyword>
<dbReference type="InterPro" id="IPR001130">
    <property type="entry name" value="TatD-like"/>
</dbReference>
<keyword evidence="3" id="KW-1185">Reference proteome</keyword>
<dbReference type="InterPro" id="IPR032466">
    <property type="entry name" value="Metal_Hydrolase"/>
</dbReference>
<dbReference type="SUPFAM" id="SSF51556">
    <property type="entry name" value="Metallo-dependent hydrolases"/>
    <property type="match status" value="1"/>
</dbReference>
<sequence length="215" mass="25494">MFLDFHTHHVQSPDQVYALRNCRYGQELWEAQDISLGIHPWDTFQKDWDWDEFEQVAKQDRVRCIGEAGLDVVRGGPFQEEIFLKQIRIAEKLTKPMILHCVKAYNEIMAIHKIVRPRISMAIHGFNRKKELAKELIHRGFYLSFGGALLREPTVMEAFKHCPLERVFLETDDREDLKIEDVYSKAAELRQMSIDHLKIELYKNFYERFILAFPL</sequence>
<dbReference type="AlphaFoldDB" id="E4RTM7"/>
<dbReference type="PANTHER" id="PTHR46124">
    <property type="entry name" value="D-AMINOACYL-TRNA DEACYLASE"/>
    <property type="match status" value="1"/>
</dbReference>
<dbReference type="EMBL" id="CP002305">
    <property type="protein sequence ID" value="ADQ16884.1"/>
    <property type="molecule type" value="Genomic_DNA"/>
</dbReference>
<evidence type="ECO:0000313" key="3">
    <source>
        <dbReference type="Proteomes" id="UP000007435"/>
    </source>
</evidence>
<name>E4RTM7_LEAB4</name>
<dbReference type="GO" id="GO:0016788">
    <property type="term" value="F:hydrolase activity, acting on ester bonds"/>
    <property type="evidence" value="ECO:0007669"/>
    <property type="project" value="InterPro"/>
</dbReference>
<evidence type="ECO:0000256" key="1">
    <source>
        <dbReference type="PIRSR" id="PIRSR005902-1"/>
    </source>
</evidence>
<reference key="1">
    <citation type="submission" date="2010-11" db="EMBL/GenBank/DDBJ databases">
        <title>The complete genome of Leadbetterella byssophila DSM 17132.</title>
        <authorList>
            <consortium name="US DOE Joint Genome Institute (JGI-PGF)"/>
            <person name="Lucas S."/>
            <person name="Copeland A."/>
            <person name="Lapidus A."/>
            <person name="Glavina del Rio T."/>
            <person name="Dalin E."/>
            <person name="Tice H."/>
            <person name="Bruce D."/>
            <person name="Goodwin L."/>
            <person name="Pitluck S."/>
            <person name="Kyrpides N."/>
            <person name="Mavromatis K."/>
            <person name="Ivanova N."/>
            <person name="Teshima H."/>
            <person name="Brettin T."/>
            <person name="Detter J.C."/>
            <person name="Han C."/>
            <person name="Tapia R."/>
            <person name="Land M."/>
            <person name="Hauser L."/>
            <person name="Markowitz V."/>
            <person name="Cheng J.-F."/>
            <person name="Hugenholtz P."/>
            <person name="Woyke T."/>
            <person name="Wu D."/>
            <person name="Tindall B."/>
            <person name="Pomrenke H.G."/>
            <person name="Brambilla E."/>
            <person name="Klenk H.-P."/>
            <person name="Eisen J.A."/>
        </authorList>
    </citation>
    <scope>NUCLEOTIDE SEQUENCE [LARGE SCALE GENOMIC DNA]</scope>
    <source>
        <strain>DSM 17132</strain>
    </source>
</reference>
<feature type="binding site" evidence="1">
    <location>
        <position position="100"/>
    </location>
    <ligand>
        <name>a divalent metal cation</name>
        <dbReference type="ChEBI" id="CHEBI:60240"/>
        <label>2</label>
    </ligand>
</feature>
<dbReference type="HOGENOM" id="CLU_031506_6_0_10"/>
<dbReference type="GO" id="GO:0046872">
    <property type="term" value="F:metal ion binding"/>
    <property type="evidence" value="ECO:0007669"/>
    <property type="project" value="UniProtKB-KW"/>
</dbReference>
<dbReference type="PANTHER" id="PTHR46124:SF3">
    <property type="entry name" value="HYDROLASE"/>
    <property type="match status" value="1"/>
</dbReference>
<dbReference type="eggNOG" id="COG0084">
    <property type="taxonomic scope" value="Bacteria"/>
</dbReference>
<dbReference type="KEGG" id="lby:Lbys_1164"/>
<dbReference type="OrthoDB" id="664222at2"/>
<dbReference type="STRING" id="649349.Lbys_1164"/>
<reference evidence="2 3" key="2">
    <citation type="journal article" date="2011" name="Stand. Genomic Sci.">
        <title>Complete genome sequence of Leadbetterella byssophila type strain (4M15).</title>
        <authorList>
            <person name="Abt B."/>
            <person name="Teshima H."/>
            <person name="Lucas S."/>
            <person name="Lapidus A."/>
            <person name="Del Rio T.G."/>
            <person name="Nolan M."/>
            <person name="Tice H."/>
            <person name="Cheng J.F."/>
            <person name="Pitluck S."/>
            <person name="Liolios K."/>
            <person name="Pagani I."/>
            <person name="Ivanova N."/>
            <person name="Mavromatis K."/>
            <person name="Pati A."/>
            <person name="Tapia R."/>
            <person name="Han C."/>
            <person name="Goodwin L."/>
            <person name="Chen A."/>
            <person name="Palaniappan K."/>
            <person name="Land M."/>
            <person name="Hauser L."/>
            <person name="Chang Y.J."/>
            <person name="Jeffries C.D."/>
            <person name="Rohde M."/>
            <person name="Goker M."/>
            <person name="Tindall B.J."/>
            <person name="Detter J.C."/>
            <person name="Woyke T."/>
            <person name="Bristow J."/>
            <person name="Eisen J.A."/>
            <person name="Markowitz V."/>
            <person name="Hugenholtz P."/>
            <person name="Klenk H.P."/>
            <person name="Kyrpides N.C."/>
        </authorList>
    </citation>
    <scope>NUCLEOTIDE SEQUENCE [LARGE SCALE GENOMIC DNA]</scope>
    <source>
        <strain evidence="3">DSM 17132 / JCM 16389 / KACC 11308 / NBRC 106382 / 4M15</strain>
    </source>
</reference>
<feature type="binding site" evidence="1">
    <location>
        <position position="67"/>
    </location>
    <ligand>
        <name>a divalent metal cation</name>
        <dbReference type="ChEBI" id="CHEBI:60240"/>
        <label>1</label>
    </ligand>
</feature>
<feature type="binding site" evidence="1">
    <location>
        <position position="172"/>
    </location>
    <ligand>
        <name>a divalent metal cation</name>
        <dbReference type="ChEBI" id="CHEBI:60240"/>
        <label>1</label>
    </ligand>
</feature>
<dbReference type="RefSeq" id="WP_013407934.1">
    <property type="nucleotide sequence ID" value="NC_014655.1"/>
</dbReference>
<dbReference type="PIRSF" id="PIRSF005902">
    <property type="entry name" value="DNase_TatD"/>
    <property type="match status" value="1"/>
</dbReference>
<evidence type="ECO:0000313" key="2">
    <source>
        <dbReference type="EMBL" id="ADQ16884.1"/>
    </source>
</evidence>
<gene>
    <name evidence="2" type="ordered locus">Lbys_1164</name>
</gene>
<feature type="binding site" evidence="1">
    <location>
        <position position="124"/>
    </location>
    <ligand>
        <name>a divalent metal cation</name>
        <dbReference type="ChEBI" id="CHEBI:60240"/>
        <label>2</label>
    </ligand>
</feature>
<proteinExistence type="predicted"/>
<protein>
    <submittedName>
        <fullName evidence="2">TatD-related deoxyribonuclease</fullName>
    </submittedName>
</protein>
<dbReference type="GO" id="GO:0005829">
    <property type="term" value="C:cytosol"/>
    <property type="evidence" value="ECO:0007669"/>
    <property type="project" value="TreeGrafter"/>
</dbReference>
<accession>E4RTM7</accession>
<organism evidence="2 3">
    <name type="scientific">Leadbetterella byssophila (strain DSM 17132 / JCM 16389 / KACC 11308 / NBRC 106382 / 4M15)</name>
    <dbReference type="NCBI Taxonomy" id="649349"/>
    <lineage>
        <taxon>Bacteria</taxon>
        <taxon>Pseudomonadati</taxon>
        <taxon>Bacteroidota</taxon>
        <taxon>Cytophagia</taxon>
        <taxon>Cytophagales</taxon>
        <taxon>Leadbetterellaceae</taxon>
        <taxon>Leadbetterella</taxon>
    </lineage>
</organism>